<dbReference type="OrthoDB" id="199771at2759"/>
<dbReference type="Gene3D" id="1.10.245.10">
    <property type="entry name" value="SWIB/MDM2 domain"/>
    <property type="match status" value="1"/>
</dbReference>
<comment type="similarity">
    <text evidence="1">Belongs to the eIF2D family.</text>
</comment>
<dbReference type="Pfam" id="PF26291">
    <property type="entry name" value="SWIB_eIF2D"/>
    <property type="match status" value="1"/>
</dbReference>
<dbReference type="Pfam" id="PF01253">
    <property type="entry name" value="SUI1"/>
    <property type="match status" value="1"/>
</dbReference>
<dbReference type="GO" id="GO:0005737">
    <property type="term" value="C:cytoplasm"/>
    <property type="evidence" value="ECO:0007669"/>
    <property type="project" value="UniProtKB-SubCell"/>
</dbReference>
<dbReference type="FunFam" id="3.10.400.20:FF:000002">
    <property type="entry name" value="Eukaryotic translation initiation factor 2D"/>
    <property type="match status" value="1"/>
</dbReference>
<feature type="compositionally biased region" description="Polar residues" evidence="4">
    <location>
        <begin position="184"/>
        <end position="194"/>
    </location>
</feature>
<evidence type="ECO:0000256" key="3">
    <source>
        <dbReference type="ARBA" id="ARBA00022540"/>
    </source>
</evidence>
<evidence type="ECO:0000313" key="7">
    <source>
        <dbReference type="EMBL" id="CAH1244213.1"/>
    </source>
</evidence>
<accession>A0A8J9YZ22</accession>
<dbReference type="Proteomes" id="UP000838412">
    <property type="component" value="Chromosome 13"/>
</dbReference>
<evidence type="ECO:0000313" key="8">
    <source>
        <dbReference type="Proteomes" id="UP000838412"/>
    </source>
</evidence>
<dbReference type="Gene3D" id="3.10.400.20">
    <property type="match status" value="1"/>
</dbReference>
<evidence type="ECO:0000259" key="6">
    <source>
        <dbReference type="PROSITE" id="PS51925"/>
    </source>
</evidence>
<reference evidence="7" key="1">
    <citation type="submission" date="2022-01" db="EMBL/GenBank/DDBJ databases">
        <authorList>
            <person name="Braso-Vives M."/>
        </authorList>
    </citation>
    <scope>NUCLEOTIDE SEQUENCE</scope>
</reference>
<keyword evidence="8" id="KW-1185">Reference proteome</keyword>
<evidence type="ECO:0000259" key="5">
    <source>
        <dbReference type="PROSITE" id="PS50296"/>
    </source>
</evidence>
<dbReference type="InterPro" id="IPR039759">
    <property type="entry name" value="eIF2D_SUI1"/>
</dbReference>
<dbReference type="Gene3D" id="3.30.780.10">
    <property type="entry name" value="SUI1-like domain"/>
    <property type="match status" value="1"/>
</dbReference>
<organism evidence="7 8">
    <name type="scientific">Branchiostoma lanceolatum</name>
    <name type="common">Common lancelet</name>
    <name type="synonym">Amphioxus lanceolatum</name>
    <dbReference type="NCBI Taxonomy" id="7740"/>
    <lineage>
        <taxon>Eukaryota</taxon>
        <taxon>Metazoa</taxon>
        <taxon>Chordata</taxon>
        <taxon>Cephalochordata</taxon>
        <taxon>Leptocardii</taxon>
        <taxon>Amphioxiformes</taxon>
        <taxon>Branchiostomatidae</taxon>
        <taxon>Branchiostoma</taxon>
    </lineage>
</organism>
<dbReference type="Pfam" id="PF25304">
    <property type="entry name" value="WHD_eIF2D"/>
    <property type="match status" value="1"/>
</dbReference>
<dbReference type="SUPFAM" id="SSF47592">
    <property type="entry name" value="SWIB/MDM2 domain"/>
    <property type="match status" value="1"/>
</dbReference>
<dbReference type="InterPro" id="IPR001950">
    <property type="entry name" value="SUI1"/>
</dbReference>
<dbReference type="Pfam" id="PF26292">
    <property type="entry name" value="PUA_elF2D"/>
    <property type="match status" value="1"/>
</dbReference>
<keyword evidence="3" id="KW-0648">Protein biosynthesis</keyword>
<dbReference type="InterPro" id="IPR004521">
    <property type="entry name" value="Uncharacterised_CHP00451"/>
</dbReference>
<dbReference type="InterPro" id="IPR003121">
    <property type="entry name" value="SWIB_MDM2_domain"/>
</dbReference>
<feature type="domain" description="DM2" evidence="6">
    <location>
        <begin position="410"/>
        <end position="492"/>
    </location>
</feature>
<dbReference type="PROSITE" id="PS50296">
    <property type="entry name" value="SUI1"/>
    <property type="match status" value="1"/>
</dbReference>
<feature type="compositionally biased region" description="Acidic residues" evidence="4">
    <location>
        <begin position="273"/>
        <end position="284"/>
    </location>
</feature>
<dbReference type="GO" id="GO:0003723">
    <property type="term" value="F:RNA binding"/>
    <property type="evidence" value="ECO:0007669"/>
    <property type="project" value="InterPro"/>
</dbReference>
<dbReference type="CDD" id="cd11610">
    <property type="entry name" value="eIF2D_N"/>
    <property type="match status" value="1"/>
</dbReference>
<dbReference type="Pfam" id="PF17832">
    <property type="entry name" value="Pre-PUA"/>
    <property type="match status" value="1"/>
</dbReference>
<gene>
    <name evidence="7" type="primary">EIF2D</name>
    <name evidence="7" type="ORF">BLAG_LOCUS6910</name>
</gene>
<protein>
    <submittedName>
        <fullName evidence="7">EIF2D protein</fullName>
    </submittedName>
</protein>
<feature type="compositionally biased region" description="Gly residues" evidence="4">
    <location>
        <begin position="258"/>
        <end position="268"/>
    </location>
</feature>
<dbReference type="GO" id="GO:0003743">
    <property type="term" value="F:translation initiation factor activity"/>
    <property type="evidence" value="ECO:0007669"/>
    <property type="project" value="UniProtKB-KW"/>
</dbReference>
<dbReference type="InterPro" id="IPR058886">
    <property type="entry name" value="SWIB_eIF2D"/>
</dbReference>
<dbReference type="PANTHER" id="PTHR12217">
    <property type="entry name" value="EUKARYOTIC TRANSLATION INITIATION FACTOR 2D"/>
    <property type="match status" value="1"/>
</dbReference>
<dbReference type="PANTHER" id="PTHR12217:SF4">
    <property type="entry name" value="EUKARYOTIC TRANSLATION INITIATION FACTOR 2D"/>
    <property type="match status" value="1"/>
</dbReference>
<dbReference type="CDD" id="cd21156">
    <property type="entry name" value="PUA_eIF2d-like"/>
    <property type="match status" value="1"/>
</dbReference>
<dbReference type="NCBIfam" id="TIGR00451">
    <property type="entry name" value="unchar_dom_2"/>
    <property type="match status" value="1"/>
</dbReference>
<dbReference type="CDD" id="cd11608">
    <property type="entry name" value="eIF2D_C"/>
    <property type="match status" value="1"/>
</dbReference>
<dbReference type="SUPFAM" id="SSF55159">
    <property type="entry name" value="eIF1-like"/>
    <property type="match status" value="1"/>
</dbReference>
<dbReference type="InterPro" id="IPR041366">
    <property type="entry name" value="Pre-PUA"/>
</dbReference>
<feature type="compositionally biased region" description="Basic and acidic residues" evidence="4">
    <location>
        <begin position="198"/>
        <end position="218"/>
    </location>
</feature>
<dbReference type="PROSITE" id="PS51925">
    <property type="entry name" value="SWIB_MDM2"/>
    <property type="match status" value="1"/>
</dbReference>
<proteinExistence type="inferred from homology"/>
<sequence length="607" mass="66938">MFQKPFRVKSKTVIRGSDRRKLRADVGKALPSLTEDQLQELVPTKEDMSTMKLYTHAGKNVTVYCLGNNPVFFELDKNVFPTVYSLWRVPDMLPCLTTWPNVLKNLCGGADLMLPGVIEGAEGLPVIDKNKLCAISLLGNSAPVAVGRTTMSSAQMAECGMRGKGVTVLHTYLDQLWEHGDQTPLPTMATQQSCPEGHVPDLDPRDTASEEQVKKELGAEASSTTDTLPIENLVLEDDFGNKGDLEKENDLDKENTEGGMGDDGNGCGKEGETKEEEEEEEEVSPADQMDALLYQCFLHALKTNVKKTDLPLLTSKLLRGHMQPCCPAEKSLDLKKSSYKKLSKFLQAMQAQGLLQVKELSKGVESVVGVNWGHVELKSFEVPDIELPAAEVPDPGPGAGPTYQPPEVVEMYSVTGNLAPLFRTAGIRKGHALSGQEVREFLTQYVKENELMDPNNRRFIVVDPLLCDALRQKGENLTHLTWEDLFTRCCDKMSPCAQLVFPGQPPVLKKGKLEPVDVQVQQRSGNKKVTLIYNLEGFGIRPDTFAHLLQLRVQASTAVNPAVNRKAGMQVMVQGNQVSTVAKLLIDEMKLPKKFVQGVEKAAKKKR</sequence>
<dbReference type="EMBL" id="OV696698">
    <property type="protein sequence ID" value="CAH1244213.1"/>
    <property type="molecule type" value="Genomic_DNA"/>
</dbReference>
<keyword evidence="3" id="KW-0396">Initiation factor</keyword>
<evidence type="ECO:0000256" key="2">
    <source>
        <dbReference type="ARBA" id="ARBA00022490"/>
    </source>
</evidence>
<dbReference type="InterPro" id="IPR048247">
    <property type="entry name" value="eIF2D_N"/>
</dbReference>
<dbReference type="InterPro" id="IPR039757">
    <property type="entry name" value="EIF2D"/>
</dbReference>
<dbReference type="InterPro" id="IPR015947">
    <property type="entry name" value="PUA-like_sf"/>
</dbReference>
<feature type="compositionally biased region" description="Basic and acidic residues" evidence="4">
    <location>
        <begin position="239"/>
        <end position="256"/>
    </location>
</feature>
<name>A0A8J9YZ22_BRALA</name>
<dbReference type="InterPro" id="IPR057429">
    <property type="entry name" value="WH_eIF2D"/>
</dbReference>
<dbReference type="InterPro" id="IPR036885">
    <property type="entry name" value="SWIB_MDM2_dom_sf"/>
</dbReference>
<dbReference type="InterPro" id="IPR036877">
    <property type="entry name" value="SUI1_dom_sf"/>
</dbReference>
<feature type="region of interest" description="Disordered" evidence="4">
    <location>
        <begin position="183"/>
        <end position="286"/>
    </location>
</feature>
<feature type="domain" description="SUI1" evidence="5">
    <location>
        <begin position="516"/>
        <end position="589"/>
    </location>
</feature>
<dbReference type="InterPro" id="IPR048248">
    <property type="entry name" value="PUA_eIF2d-like"/>
</dbReference>
<dbReference type="GO" id="GO:0001731">
    <property type="term" value="P:formation of translation preinitiation complex"/>
    <property type="evidence" value="ECO:0007669"/>
    <property type="project" value="InterPro"/>
</dbReference>
<evidence type="ECO:0000256" key="1">
    <source>
        <dbReference type="ARBA" id="ARBA00010359"/>
    </source>
</evidence>
<dbReference type="AlphaFoldDB" id="A0A8J9YZ22"/>
<keyword evidence="2" id="KW-0963">Cytoplasm</keyword>
<evidence type="ECO:0000256" key="4">
    <source>
        <dbReference type="SAM" id="MobiDB-lite"/>
    </source>
</evidence>
<dbReference type="SUPFAM" id="SSF88697">
    <property type="entry name" value="PUA domain-like"/>
    <property type="match status" value="1"/>
</dbReference>
<dbReference type="PROSITE" id="PS50890">
    <property type="entry name" value="PUA"/>
    <property type="match status" value="1"/>
</dbReference>